<feature type="region of interest" description="Disordered" evidence="2">
    <location>
        <begin position="153"/>
        <end position="175"/>
    </location>
</feature>
<feature type="region of interest" description="Disordered" evidence="2">
    <location>
        <begin position="67"/>
        <end position="89"/>
    </location>
</feature>
<protein>
    <submittedName>
        <fullName evidence="3">Uncharacterized protein</fullName>
    </submittedName>
</protein>
<dbReference type="EMBL" id="AXCR01000007">
    <property type="protein sequence ID" value="KJR85753.1"/>
    <property type="molecule type" value="Genomic_DNA"/>
</dbReference>
<reference evidence="3 4" key="1">
    <citation type="journal article" date="2014" name="BMC Genomics">
        <title>Comparative genomics of the major fungal agents of human and animal Sporotrichosis: Sporothrix schenckii and Sporothrix brasiliensis.</title>
        <authorList>
            <person name="Teixeira M.M."/>
            <person name="de Almeida L.G."/>
            <person name="Kubitschek-Barreira P."/>
            <person name="Alves F.L."/>
            <person name="Kioshima E.S."/>
            <person name="Abadio A.K."/>
            <person name="Fernandes L."/>
            <person name="Derengowski L.S."/>
            <person name="Ferreira K.S."/>
            <person name="Souza R.C."/>
            <person name="Ruiz J.C."/>
            <person name="de Andrade N.C."/>
            <person name="Paes H.C."/>
            <person name="Nicola A.M."/>
            <person name="Albuquerque P."/>
            <person name="Gerber A.L."/>
            <person name="Martins V.P."/>
            <person name="Peconick L.D."/>
            <person name="Neto A.V."/>
            <person name="Chaucanez C.B."/>
            <person name="Silva P.A."/>
            <person name="Cunha O.L."/>
            <person name="de Oliveira F.F."/>
            <person name="dos Santos T.C."/>
            <person name="Barros A.L."/>
            <person name="Soares M.A."/>
            <person name="de Oliveira L.M."/>
            <person name="Marini M.M."/>
            <person name="Villalobos-Duno H."/>
            <person name="Cunha M.M."/>
            <person name="de Hoog S."/>
            <person name="da Silveira J.F."/>
            <person name="Henrissat B."/>
            <person name="Nino-Vega G.A."/>
            <person name="Cisalpino P.S."/>
            <person name="Mora-Montes H.M."/>
            <person name="Almeida S.R."/>
            <person name="Stajich J.E."/>
            <person name="Lopes-Bezerra L.M."/>
            <person name="Vasconcelos A.T."/>
            <person name="Felipe M.S."/>
        </authorList>
    </citation>
    <scope>NUCLEOTIDE SEQUENCE [LARGE SCALE GENOMIC DNA]</scope>
    <source>
        <strain evidence="3 4">1099-18</strain>
    </source>
</reference>
<organism evidence="3 4">
    <name type="scientific">Sporothrix schenckii 1099-18</name>
    <dbReference type="NCBI Taxonomy" id="1397361"/>
    <lineage>
        <taxon>Eukaryota</taxon>
        <taxon>Fungi</taxon>
        <taxon>Dikarya</taxon>
        <taxon>Ascomycota</taxon>
        <taxon>Pezizomycotina</taxon>
        <taxon>Sordariomycetes</taxon>
        <taxon>Sordariomycetidae</taxon>
        <taxon>Ophiostomatales</taxon>
        <taxon>Ophiostomataceae</taxon>
        <taxon>Sporothrix</taxon>
    </lineage>
</organism>
<name>A0A0F2M7T6_SPOSC</name>
<feature type="compositionally biased region" description="Basic residues" evidence="2">
    <location>
        <begin position="165"/>
        <end position="175"/>
    </location>
</feature>
<sequence length="175" mass="19424">MLTKGLEKAGEETMLEVIQEKMAKAKENKDLERGQATTIYGIGKGILKKERLEGARLRKLHFPSIRSEDQNGQLRRGTGKDRGAHKISGRLGLGRRDGMICTQVGLGGRNHHPPTHTHIRSPGWVGGCQSFLVQPLTCSPIITLECASPQTKYDEHTDKLLPRTKLAKRTRNSLP</sequence>
<dbReference type="KEGG" id="ssck:SPSK_10911"/>
<dbReference type="VEuPathDB" id="FungiDB:SPSK_10911"/>
<evidence type="ECO:0000313" key="4">
    <source>
        <dbReference type="Proteomes" id="UP000033710"/>
    </source>
</evidence>
<dbReference type="AlphaFoldDB" id="A0A0F2M7T6"/>
<feature type="coiled-coil region" evidence="1">
    <location>
        <begin position="8"/>
        <end position="35"/>
    </location>
</feature>
<dbReference type="Proteomes" id="UP000033710">
    <property type="component" value="Unassembled WGS sequence"/>
</dbReference>
<evidence type="ECO:0000256" key="2">
    <source>
        <dbReference type="SAM" id="MobiDB-lite"/>
    </source>
</evidence>
<accession>A0A0F2M7T6</accession>
<evidence type="ECO:0000313" key="3">
    <source>
        <dbReference type="EMBL" id="KJR85753.1"/>
    </source>
</evidence>
<dbReference type="GeneID" id="27672425"/>
<comment type="caution">
    <text evidence="3">The sequence shown here is derived from an EMBL/GenBank/DDBJ whole genome shotgun (WGS) entry which is preliminary data.</text>
</comment>
<keyword evidence="1" id="KW-0175">Coiled coil</keyword>
<gene>
    <name evidence="3" type="ORF">SPSK_10911</name>
</gene>
<evidence type="ECO:0000256" key="1">
    <source>
        <dbReference type="SAM" id="Coils"/>
    </source>
</evidence>
<dbReference type="RefSeq" id="XP_016588429.1">
    <property type="nucleotide sequence ID" value="XM_016737148.1"/>
</dbReference>
<reference evidence="3 4" key="2">
    <citation type="journal article" date="2015" name="Eukaryot. Cell">
        <title>Asexual propagation of a virulent clone complex in a human and feline outbreak of sporotrichosis.</title>
        <authorList>
            <person name="Teixeira Mde M."/>
            <person name="Rodrigues A.M."/>
            <person name="Tsui C.K."/>
            <person name="de Almeida L.G."/>
            <person name="Van Diepeningen A.D."/>
            <person name="van den Ende B.G."/>
            <person name="Fernandes G.F."/>
            <person name="Kano R."/>
            <person name="Hamelin R.C."/>
            <person name="Lopes-Bezerra L.M."/>
            <person name="Vasconcelos A.T."/>
            <person name="de Hoog S."/>
            <person name="de Camargo Z.P."/>
            <person name="Felipe M.S."/>
        </authorList>
    </citation>
    <scope>NUCLEOTIDE SEQUENCE [LARGE SCALE GENOMIC DNA]</scope>
    <source>
        <strain evidence="3 4">1099-18</strain>
    </source>
</reference>
<proteinExistence type="predicted"/>